<feature type="transmembrane region" description="Helical" evidence="5">
    <location>
        <begin position="179"/>
        <end position="199"/>
    </location>
</feature>
<evidence type="ECO:0000313" key="8">
    <source>
        <dbReference type="Proteomes" id="UP001182556"/>
    </source>
</evidence>
<evidence type="ECO:0000256" key="2">
    <source>
        <dbReference type="ARBA" id="ARBA00022692"/>
    </source>
</evidence>
<comment type="subcellular location">
    <subcellularLocation>
        <location evidence="1">Membrane</location>
        <topology evidence="1">Multi-pass membrane protein</topology>
    </subcellularLocation>
</comment>
<keyword evidence="3 5" id="KW-1133">Transmembrane helix</keyword>
<accession>A0AAD9FUG6</accession>
<evidence type="ECO:0000256" key="1">
    <source>
        <dbReference type="ARBA" id="ARBA00004141"/>
    </source>
</evidence>
<dbReference type="EMBL" id="JAODAN010000002">
    <property type="protein sequence ID" value="KAK1926343.1"/>
    <property type="molecule type" value="Genomic_DNA"/>
</dbReference>
<keyword evidence="2 5" id="KW-0812">Transmembrane</keyword>
<feature type="transmembrane region" description="Helical" evidence="5">
    <location>
        <begin position="205"/>
        <end position="227"/>
    </location>
</feature>
<evidence type="ECO:0000256" key="5">
    <source>
        <dbReference type="SAM" id="Phobius"/>
    </source>
</evidence>
<comment type="caution">
    <text evidence="7">The sequence shown here is derived from an EMBL/GenBank/DDBJ whole genome shotgun (WGS) entry which is preliminary data.</text>
</comment>
<dbReference type="SUPFAM" id="SSF103481">
    <property type="entry name" value="Multidrug resistance efflux transporter EmrE"/>
    <property type="match status" value="2"/>
</dbReference>
<gene>
    <name evidence="7" type="ORF">DB88DRAFT_508442</name>
</gene>
<feature type="domain" description="EamA" evidence="6">
    <location>
        <begin position="13"/>
        <end position="148"/>
    </location>
</feature>
<dbReference type="Proteomes" id="UP001182556">
    <property type="component" value="Unassembled WGS sequence"/>
</dbReference>
<evidence type="ECO:0000256" key="4">
    <source>
        <dbReference type="ARBA" id="ARBA00023136"/>
    </source>
</evidence>
<proteinExistence type="predicted"/>
<evidence type="ECO:0000313" key="7">
    <source>
        <dbReference type="EMBL" id="KAK1926343.1"/>
    </source>
</evidence>
<keyword evidence="8" id="KW-1185">Reference proteome</keyword>
<feature type="transmembrane region" description="Helical" evidence="5">
    <location>
        <begin position="76"/>
        <end position="98"/>
    </location>
</feature>
<dbReference type="PANTHER" id="PTHR22911:SF6">
    <property type="entry name" value="SOLUTE CARRIER FAMILY 35 MEMBER G1"/>
    <property type="match status" value="1"/>
</dbReference>
<feature type="domain" description="EamA" evidence="6">
    <location>
        <begin position="184"/>
        <end position="306"/>
    </location>
</feature>
<evidence type="ECO:0000256" key="3">
    <source>
        <dbReference type="ARBA" id="ARBA00022989"/>
    </source>
</evidence>
<reference evidence="7" key="1">
    <citation type="submission" date="2023-02" db="EMBL/GenBank/DDBJ databases">
        <title>Identification and recombinant expression of a fungal hydrolase from Papiliotrema laurentii that hydrolyzes apple cutin and clears colloidal polyester polyurethane.</title>
        <authorList>
            <consortium name="DOE Joint Genome Institute"/>
            <person name="Roman V.A."/>
            <person name="Bojanowski C."/>
            <person name="Crable B.R."/>
            <person name="Wagner D.N."/>
            <person name="Hung C.S."/>
            <person name="Nadeau L.J."/>
            <person name="Schratz L."/>
            <person name="Haridas S."/>
            <person name="Pangilinan J."/>
            <person name="Lipzen A."/>
            <person name="Na H."/>
            <person name="Yan M."/>
            <person name="Ng V."/>
            <person name="Grigoriev I.V."/>
            <person name="Spatafora J.W."/>
            <person name="Barlow D."/>
            <person name="Biffinger J."/>
            <person name="Kelley-Loughnane N."/>
            <person name="Varaljay V.A."/>
            <person name="Crookes-Goodson W.J."/>
        </authorList>
    </citation>
    <scope>NUCLEOTIDE SEQUENCE</scope>
    <source>
        <strain evidence="7">5307AH</strain>
    </source>
</reference>
<dbReference type="InterPro" id="IPR037185">
    <property type="entry name" value="EmrE-like"/>
</dbReference>
<feature type="transmembrane region" description="Helical" evidence="5">
    <location>
        <begin position="43"/>
        <end position="61"/>
    </location>
</feature>
<organism evidence="7 8">
    <name type="scientific">Papiliotrema laurentii</name>
    <name type="common">Cryptococcus laurentii</name>
    <dbReference type="NCBI Taxonomy" id="5418"/>
    <lineage>
        <taxon>Eukaryota</taxon>
        <taxon>Fungi</taxon>
        <taxon>Dikarya</taxon>
        <taxon>Basidiomycota</taxon>
        <taxon>Agaricomycotina</taxon>
        <taxon>Tremellomycetes</taxon>
        <taxon>Tremellales</taxon>
        <taxon>Rhynchogastremaceae</taxon>
        <taxon>Papiliotrema</taxon>
    </lineage>
</organism>
<dbReference type="GO" id="GO:0016020">
    <property type="term" value="C:membrane"/>
    <property type="evidence" value="ECO:0007669"/>
    <property type="project" value="UniProtKB-SubCell"/>
</dbReference>
<feature type="transmembrane region" description="Helical" evidence="5">
    <location>
        <begin position="239"/>
        <end position="259"/>
    </location>
</feature>
<dbReference type="Pfam" id="PF00892">
    <property type="entry name" value="EamA"/>
    <property type="match status" value="2"/>
</dbReference>
<dbReference type="AlphaFoldDB" id="A0AAD9FUG6"/>
<sequence length="353" mass="38900">MPDLHAALNRYYGRLLALSALTSFVMMDLFAQYLMVIDPIDPVSIMLLRMVPSTVFAYAYLWKSGYEALPFGPRDYWAVLAVRSCMVWGSLTLFYTAIRHISVSDTTTIFQTRPFFLGWASQIFLGEPMTTVQKVAAGISIVGEVLISKPTMLFNPPAPETVITDGPGSITHASAHDHFLSWGLMFVVMLFTAFDFLALRKLRDIPPLLLLALMSVVTIPLSAALLLITRSPLIFPSSFTAWLMLFLVQVFGVLTQVLYAEALKQETAVTVALVGQFQVVPAALSEFIAFGSHFDTLSVIGAALTTSAGVWAVMNRAEDVEQETKTITLAEVPLLERHREEDEGDAPLSQGRV</sequence>
<feature type="transmembrane region" description="Helical" evidence="5">
    <location>
        <begin position="12"/>
        <end position="31"/>
    </location>
</feature>
<name>A0AAD9FUG6_PAPLA</name>
<keyword evidence="4 5" id="KW-0472">Membrane</keyword>
<evidence type="ECO:0000259" key="6">
    <source>
        <dbReference type="Pfam" id="PF00892"/>
    </source>
</evidence>
<protein>
    <recommendedName>
        <fullName evidence="6">EamA domain-containing protein</fullName>
    </recommendedName>
</protein>
<dbReference type="PANTHER" id="PTHR22911">
    <property type="entry name" value="ACYL-MALONYL CONDENSING ENZYME-RELATED"/>
    <property type="match status" value="1"/>
</dbReference>
<dbReference type="InterPro" id="IPR000620">
    <property type="entry name" value="EamA_dom"/>
</dbReference>